<dbReference type="SUPFAM" id="SSF54862">
    <property type="entry name" value="4Fe-4S ferredoxins"/>
    <property type="match status" value="1"/>
</dbReference>
<evidence type="ECO:0000313" key="3">
    <source>
        <dbReference type="Proteomes" id="UP001363035"/>
    </source>
</evidence>
<gene>
    <name evidence="2" type="ORF">VJ786_13050</name>
</gene>
<comment type="caution">
    <text evidence="2">The sequence shown here is derived from an EMBL/GenBank/DDBJ whole genome shotgun (WGS) entry which is preliminary data.</text>
</comment>
<protein>
    <submittedName>
        <fullName evidence="2">(4Fe-4S)-binding protein</fullName>
    </submittedName>
</protein>
<accession>A0ABU8I8B6</accession>
<dbReference type="Proteomes" id="UP001363035">
    <property type="component" value="Unassembled WGS sequence"/>
</dbReference>
<dbReference type="EMBL" id="JAYLLN010000035">
    <property type="protein sequence ID" value="MEI5985828.1"/>
    <property type="molecule type" value="Genomic_DNA"/>
</dbReference>
<name>A0ABU8I8B6_9SPHI</name>
<feature type="domain" description="Divergent 4Fe-4S mono-cluster" evidence="1">
    <location>
        <begin position="12"/>
        <end position="70"/>
    </location>
</feature>
<proteinExistence type="predicted"/>
<dbReference type="InterPro" id="IPR010693">
    <property type="entry name" value="Divergent_4Fe-4S_mono-cluster"/>
</dbReference>
<evidence type="ECO:0000259" key="1">
    <source>
        <dbReference type="Pfam" id="PF06902"/>
    </source>
</evidence>
<organism evidence="2 3">
    <name type="scientific">Sphingobacterium tenebrionis</name>
    <dbReference type="NCBI Taxonomy" id="3111775"/>
    <lineage>
        <taxon>Bacteria</taxon>
        <taxon>Pseudomonadati</taxon>
        <taxon>Bacteroidota</taxon>
        <taxon>Sphingobacteriia</taxon>
        <taxon>Sphingobacteriales</taxon>
        <taxon>Sphingobacteriaceae</taxon>
        <taxon>Sphingobacterium</taxon>
    </lineage>
</organism>
<reference evidence="2 3" key="1">
    <citation type="submission" date="2024-01" db="EMBL/GenBank/DDBJ databases">
        <title>Sphingobacterium tenebrionis sp. nov., a novel endophyte isolated from tenebrio molitor intestines.</title>
        <authorList>
            <person name="Zhang C."/>
        </authorList>
    </citation>
    <scope>NUCLEOTIDE SEQUENCE [LARGE SCALE GENOMIC DNA]</scope>
    <source>
        <strain evidence="2 3">PU5-4</strain>
    </source>
</reference>
<evidence type="ECO:0000313" key="2">
    <source>
        <dbReference type="EMBL" id="MEI5985828.1"/>
    </source>
</evidence>
<dbReference type="RefSeq" id="WP_099367780.1">
    <property type="nucleotide sequence ID" value="NZ_JAYLLN010000035.1"/>
</dbReference>
<dbReference type="Gene3D" id="3.30.70.20">
    <property type="match status" value="1"/>
</dbReference>
<sequence length="75" mass="8545">MEEKTIRYPHPNGEITILWKPEKCIHSGICVKTLPQVYDPKGRPWITPEPATTEELIDQINHCPSGALSYELSKD</sequence>
<dbReference type="Pfam" id="PF06902">
    <property type="entry name" value="Fer4_19"/>
    <property type="match status" value="1"/>
</dbReference>
<keyword evidence="3" id="KW-1185">Reference proteome</keyword>